<sequence>MRKLFIMPFFVLFMTGATSNGVKPQSIPEEKASTLNTPISVKVDSVNARAQELDRLIKQL</sequence>
<name>A0ABR6EU35_9SPHI</name>
<evidence type="ECO:0000313" key="3">
    <source>
        <dbReference type="Proteomes" id="UP000636110"/>
    </source>
</evidence>
<gene>
    <name evidence="2" type="ORF">GM920_07625</name>
</gene>
<organism evidence="2 3">
    <name type="scientific">Pedobacter gandavensis</name>
    <dbReference type="NCBI Taxonomy" id="2679963"/>
    <lineage>
        <taxon>Bacteria</taxon>
        <taxon>Pseudomonadati</taxon>
        <taxon>Bacteroidota</taxon>
        <taxon>Sphingobacteriia</taxon>
        <taxon>Sphingobacteriales</taxon>
        <taxon>Sphingobacteriaceae</taxon>
        <taxon>Pedobacter</taxon>
    </lineage>
</organism>
<feature type="signal peptide" evidence="1">
    <location>
        <begin position="1"/>
        <end position="19"/>
    </location>
</feature>
<evidence type="ECO:0000256" key="1">
    <source>
        <dbReference type="SAM" id="SignalP"/>
    </source>
</evidence>
<feature type="chain" id="PRO_5047209038" evidence="1">
    <location>
        <begin position="20"/>
        <end position="60"/>
    </location>
</feature>
<proteinExistence type="predicted"/>
<dbReference type="RefSeq" id="WP_182955083.1">
    <property type="nucleotide sequence ID" value="NZ_WNXC01000001.1"/>
</dbReference>
<dbReference type="Proteomes" id="UP000636110">
    <property type="component" value="Unassembled WGS sequence"/>
</dbReference>
<dbReference type="EMBL" id="WNXC01000001">
    <property type="protein sequence ID" value="MBB2148778.1"/>
    <property type="molecule type" value="Genomic_DNA"/>
</dbReference>
<reference evidence="2 3" key="1">
    <citation type="submission" date="2019-11" db="EMBL/GenBank/DDBJ databases">
        <title>Description of Pedobacter sp. LMG 31462T.</title>
        <authorList>
            <person name="Carlier A."/>
            <person name="Qi S."/>
            <person name="Vandamme P."/>
        </authorList>
    </citation>
    <scope>NUCLEOTIDE SEQUENCE [LARGE SCALE GENOMIC DNA]</scope>
    <source>
        <strain evidence="2 3">LMG 31462</strain>
    </source>
</reference>
<protein>
    <submittedName>
        <fullName evidence="2">Uncharacterized protein</fullName>
    </submittedName>
</protein>
<evidence type="ECO:0000313" key="2">
    <source>
        <dbReference type="EMBL" id="MBB2148778.1"/>
    </source>
</evidence>
<accession>A0ABR6EU35</accession>
<keyword evidence="1" id="KW-0732">Signal</keyword>
<comment type="caution">
    <text evidence="2">The sequence shown here is derived from an EMBL/GenBank/DDBJ whole genome shotgun (WGS) entry which is preliminary data.</text>
</comment>
<keyword evidence="3" id="KW-1185">Reference proteome</keyword>